<gene>
    <name evidence="9" type="ordered locus">blr0865</name>
</gene>
<dbReference type="InterPro" id="IPR050953">
    <property type="entry name" value="N4_N6_ade-DNA_methylase"/>
</dbReference>
<sequence>MRETYRDPALEWLDHVQPVGLVVAPAVVKDLILEPTPQSQIDSAEVELLVDPDPAKLALIDPWAFAEVILGWEARMVAGAPGGPALPDSLSLRLPEYDTTLSPDWAVVDPSGGELPWQLLVRLEGPGIDPDQRGALGGWEATPHQRFERLLRETGVSAGLMITDKDIRLVYAPKGETSGWLAFPIRSLATVGGRAMLGGLKLMLDRGRLFTDAEDRRLPAVLKKSREAQAAVSTALAEQVLGALHELLRGLSAADPGAIRKLAAEQPGHLYEGLLTVLMRLVFVLYAEDRDLLPSRTDGRSRALYDNGYSVRGLYAKLTEDAALNPDTMDERRGGWGRLLALFRLIHGGHPSHIIQARGGKLFDPDIFPFLEGRTLDSDKPAVMTVSDGCVLRVLEGLMTLEAKGRGSDSTRERLSYRTLDVEQIGSVYETVMGFTVEPAAGRVLAIKAGKNNHTPVFVNLDALLVKSGKDRVKYLKEDGDRALTAAQAKAVEAARSIAEAVAALDSIVDERASPRKRELPSGTPILQPTDERRRTGSHYTPRSLTGPIVRYALQPALEQLGANATPEQILDLKVCDPAMGSGAFLVEACRALAAKLVVAWAHWPERKPIIPADEDEELHARRLVAQRCLYGVDKNPLATDLAKLSLWLATLARDHEFTFLDHALKSGDSLVSLTEAQIAAVHWDTSKPGLPLFRQLVEHRVAEVMNGRAEIRAAPDDTTRAIQEARHRSLEGRLRDIRLIGDAVIAAFFAADKPKDREVKRTEVESWLTGSLEAAWNKLTVIAKTLEQGEHPLAPFHWQIEFPEVFADDGGFDAIVGNPPFAGKNTVVAGNRPAYHQWLTTAATESTATADLVAHFFRLAFRLIRSRGAFGLVATNTIREGDTRRSGLRWICLNGGTIYSAQSRVRWSGGASVVVSVIHVVKGKATMPIILNGRVVPKITAFLFHAGNHTDPARLSANAKKSFQGSILLGMGFTFDDNDSSGEANPIALKTELIRRDPKNAELIRPYIGGEEVNDSPGHEPRRFAIDFFDRDLAEASRWPDLLEIVRTKVKPLRDRQKRDANRERWWQYAEKRPGLYAAIARSERVLVISRVRATGFAFVPAKTIFSEQLVVFPFEQDAAFAILQSRIHECWARSFSGSALDLIRYSPTSCFETFPFPADWQARVSVETVGRSYYEARAGIMRESNTGLTGTYNRFHERAETADDIQHLRELHALMDRSLLDAYGWHDLAARAEPVFLNETNEDDHTYQGRLFWPSDFRDEVLARLLALNAERHAEEVRLGIAPRMNGKKLSGEGDYDAE</sequence>
<dbReference type="PRINTS" id="PR00507">
    <property type="entry name" value="N12N6MTFRASE"/>
</dbReference>
<dbReference type="Gene3D" id="3.40.50.150">
    <property type="entry name" value="Vaccinia Virus protein VP39"/>
    <property type="match status" value="1"/>
</dbReference>
<evidence type="ECO:0000256" key="2">
    <source>
        <dbReference type="ARBA" id="ARBA00022603"/>
    </source>
</evidence>
<protein>
    <recommendedName>
        <fullName evidence="1">site-specific DNA-methyltransferase (adenine-specific)</fullName>
        <ecNumber evidence="1">2.1.1.72</ecNumber>
    </recommendedName>
</protein>
<dbReference type="GO" id="GO:0009007">
    <property type="term" value="F:site-specific DNA-methyltransferase (adenine-specific) activity"/>
    <property type="evidence" value="ECO:0007669"/>
    <property type="project" value="UniProtKB-EC"/>
</dbReference>
<evidence type="ECO:0000256" key="1">
    <source>
        <dbReference type="ARBA" id="ARBA00011900"/>
    </source>
</evidence>
<keyword evidence="3" id="KW-0808">Transferase</keyword>
<evidence type="ECO:0000256" key="6">
    <source>
        <dbReference type="SAM" id="MobiDB-lite"/>
    </source>
</evidence>
<evidence type="ECO:0000313" key="9">
    <source>
        <dbReference type="EMBL" id="BAC46130.1"/>
    </source>
</evidence>
<dbReference type="PANTHER" id="PTHR33841:SF1">
    <property type="entry name" value="DNA METHYLTRANSFERASE A"/>
    <property type="match status" value="1"/>
</dbReference>
<dbReference type="GO" id="GO:0032259">
    <property type="term" value="P:methylation"/>
    <property type="evidence" value="ECO:0007669"/>
    <property type="project" value="UniProtKB-KW"/>
</dbReference>
<comment type="catalytic activity">
    <reaction evidence="5">
        <text>a 2'-deoxyadenosine in DNA + S-adenosyl-L-methionine = an N(6)-methyl-2'-deoxyadenosine in DNA + S-adenosyl-L-homocysteine + H(+)</text>
        <dbReference type="Rhea" id="RHEA:15197"/>
        <dbReference type="Rhea" id="RHEA-COMP:12418"/>
        <dbReference type="Rhea" id="RHEA-COMP:12419"/>
        <dbReference type="ChEBI" id="CHEBI:15378"/>
        <dbReference type="ChEBI" id="CHEBI:57856"/>
        <dbReference type="ChEBI" id="CHEBI:59789"/>
        <dbReference type="ChEBI" id="CHEBI:90615"/>
        <dbReference type="ChEBI" id="CHEBI:90616"/>
        <dbReference type="EC" id="2.1.1.72"/>
    </reaction>
</comment>
<dbReference type="EMBL" id="BA000040">
    <property type="protein sequence ID" value="BAC46130.1"/>
    <property type="molecule type" value="Genomic_DNA"/>
</dbReference>
<organism evidence="9 10">
    <name type="scientific">Bradyrhizobium diazoefficiens (strain JCM 10833 / BCRC 13528 / IAM 13628 / NBRC 14792 / USDA 110)</name>
    <dbReference type="NCBI Taxonomy" id="224911"/>
    <lineage>
        <taxon>Bacteria</taxon>
        <taxon>Pseudomonadati</taxon>
        <taxon>Pseudomonadota</taxon>
        <taxon>Alphaproteobacteria</taxon>
        <taxon>Hyphomicrobiales</taxon>
        <taxon>Nitrobacteraceae</taxon>
        <taxon>Bradyrhizobium</taxon>
    </lineage>
</organism>
<reference evidence="10" key="1">
    <citation type="journal article" date="2002" name="DNA Res.">
        <title>Complete genomic sequence of nitrogen-fixing symbiotic bacterium Bradyrhizobium japonicum USDA110.</title>
        <authorList>
            <person name="Kaneko T."/>
            <person name="Nakamura Y."/>
            <person name="Sato S."/>
            <person name="Minamisawa K."/>
            <person name="Uchiumi T."/>
            <person name="Sasamoto S."/>
            <person name="Watanabe A."/>
            <person name="Idesawa K."/>
            <person name="Iriguchi M."/>
            <person name="Kawashima K."/>
            <person name="Kohara M."/>
            <person name="Matsumoto M."/>
            <person name="Shimpo S."/>
            <person name="Tsuruoka H."/>
            <person name="Wada T."/>
            <person name="Yamada M."/>
            <person name="Tabata S."/>
        </authorList>
    </citation>
    <scope>NUCLEOTIDE SEQUENCE [LARGE SCALE GENOMIC DNA]</scope>
    <source>
        <strain evidence="10">JCM 10833 / BCRC 13528 / IAM 13628 / NBRC 14792 / USDA 110</strain>
    </source>
</reference>
<accession>Q89W28</accession>
<dbReference type="GeneID" id="46488138"/>
<dbReference type="Proteomes" id="UP000002526">
    <property type="component" value="Chromosome"/>
</dbReference>
<dbReference type="STRING" id="224911.AAV28_01175"/>
<dbReference type="HOGENOM" id="CLU_004385_0_0_5"/>
<proteinExistence type="predicted"/>
<evidence type="ECO:0000259" key="8">
    <source>
        <dbReference type="Pfam" id="PF20466"/>
    </source>
</evidence>
<feature type="region of interest" description="Disordered" evidence="6">
    <location>
        <begin position="514"/>
        <end position="541"/>
    </location>
</feature>
<keyword evidence="10" id="KW-1185">Reference proteome</keyword>
<dbReference type="PANTHER" id="PTHR33841">
    <property type="entry name" value="DNA METHYLTRANSFERASE YEEA-RELATED"/>
    <property type="match status" value="1"/>
</dbReference>
<name>Q89W28_BRADU</name>
<dbReference type="GO" id="GO:0003676">
    <property type="term" value="F:nucleic acid binding"/>
    <property type="evidence" value="ECO:0007669"/>
    <property type="project" value="InterPro"/>
</dbReference>
<dbReference type="InterPro" id="IPR011639">
    <property type="entry name" value="MethylTrfase_TaqI-like_dom"/>
</dbReference>
<dbReference type="PATRIC" id="fig|224911.44.peg.247"/>
<dbReference type="EnsemblBacteria" id="BAC46130">
    <property type="protein sequence ID" value="BAC46130"/>
    <property type="gene ID" value="BAC46130"/>
</dbReference>
<dbReference type="SUPFAM" id="SSF53335">
    <property type="entry name" value="S-adenosyl-L-methionine-dependent methyltransferases"/>
    <property type="match status" value="1"/>
</dbReference>
<evidence type="ECO:0000313" key="10">
    <source>
        <dbReference type="Proteomes" id="UP000002526"/>
    </source>
</evidence>
<evidence type="ECO:0000256" key="4">
    <source>
        <dbReference type="ARBA" id="ARBA00022691"/>
    </source>
</evidence>
<dbReference type="OrthoDB" id="9806213at2"/>
<evidence type="ECO:0000259" key="7">
    <source>
        <dbReference type="Pfam" id="PF07669"/>
    </source>
</evidence>
<dbReference type="InParanoid" id="Q89W28"/>
<dbReference type="InterPro" id="IPR002052">
    <property type="entry name" value="DNA_methylase_N6_adenine_CS"/>
</dbReference>
<keyword evidence="2" id="KW-0489">Methyltransferase</keyword>
<dbReference type="PROSITE" id="PS00092">
    <property type="entry name" value="N6_MTASE"/>
    <property type="match status" value="1"/>
</dbReference>
<dbReference type="EC" id="2.1.1.72" evidence="1"/>
<dbReference type="Pfam" id="PF20466">
    <property type="entry name" value="MmeI_TRD"/>
    <property type="match status" value="1"/>
</dbReference>
<dbReference type="InterPro" id="IPR029063">
    <property type="entry name" value="SAM-dependent_MTases_sf"/>
</dbReference>
<evidence type="ECO:0000256" key="3">
    <source>
        <dbReference type="ARBA" id="ARBA00022679"/>
    </source>
</evidence>
<feature type="domain" description="MmeI-like target recognition" evidence="8">
    <location>
        <begin position="991"/>
        <end position="1159"/>
    </location>
</feature>
<dbReference type="Pfam" id="PF07669">
    <property type="entry name" value="Eco57I"/>
    <property type="match status" value="1"/>
</dbReference>
<dbReference type="InterPro" id="IPR046820">
    <property type="entry name" value="MmeI_TRD"/>
</dbReference>
<dbReference type="KEGG" id="bja:blr0865"/>
<evidence type="ECO:0000256" key="5">
    <source>
        <dbReference type="ARBA" id="ARBA00047942"/>
    </source>
</evidence>
<feature type="domain" description="Type II methyltransferase M.TaqI-like" evidence="7">
    <location>
        <begin position="629"/>
        <end position="880"/>
    </location>
</feature>
<dbReference type="REBASE" id="6906">
    <property type="entry name" value="BjaORF865P"/>
</dbReference>
<dbReference type="eggNOG" id="COG1002">
    <property type="taxonomic scope" value="Bacteria"/>
</dbReference>
<keyword evidence="4" id="KW-0949">S-adenosyl-L-methionine</keyword>
<dbReference type="GO" id="GO:0006304">
    <property type="term" value="P:DNA modification"/>
    <property type="evidence" value="ECO:0007669"/>
    <property type="project" value="InterPro"/>
</dbReference>
<dbReference type="RefSeq" id="WP_011083687.1">
    <property type="nucleotide sequence ID" value="NC_004463.1"/>
</dbReference>